<organism evidence="2 3">
    <name type="scientific">Lomentospora prolificans</name>
    <dbReference type="NCBI Taxonomy" id="41688"/>
    <lineage>
        <taxon>Eukaryota</taxon>
        <taxon>Fungi</taxon>
        <taxon>Dikarya</taxon>
        <taxon>Ascomycota</taxon>
        <taxon>Pezizomycotina</taxon>
        <taxon>Sordariomycetes</taxon>
        <taxon>Hypocreomycetidae</taxon>
        <taxon>Microascales</taxon>
        <taxon>Microascaceae</taxon>
        <taxon>Lomentospora</taxon>
    </lineage>
</organism>
<dbReference type="AlphaFoldDB" id="A0A2N3MZA3"/>
<comment type="caution">
    <text evidence="2">The sequence shown here is derived from an EMBL/GenBank/DDBJ whole genome shotgun (WGS) entry which is preliminary data.</text>
</comment>
<dbReference type="EMBL" id="NLAX01001623">
    <property type="protein sequence ID" value="PKS05495.1"/>
    <property type="molecule type" value="Genomic_DNA"/>
</dbReference>
<name>A0A2N3MZA3_9PEZI</name>
<evidence type="ECO:0000256" key="1">
    <source>
        <dbReference type="SAM" id="SignalP"/>
    </source>
</evidence>
<dbReference type="OrthoDB" id="4860686at2759"/>
<gene>
    <name evidence="2" type="ORF">jhhlp_008873</name>
</gene>
<dbReference type="Proteomes" id="UP000233524">
    <property type="component" value="Unassembled WGS sequence"/>
</dbReference>
<reference evidence="2 3" key="1">
    <citation type="journal article" date="2017" name="G3 (Bethesda)">
        <title>First Draft Genome Sequence of the Pathogenic Fungus Lomentospora prolificans (Formerly Scedosporium prolificans).</title>
        <authorList>
            <person name="Luo R."/>
            <person name="Zimin A."/>
            <person name="Workman R."/>
            <person name="Fan Y."/>
            <person name="Pertea G."/>
            <person name="Grossman N."/>
            <person name="Wear M.P."/>
            <person name="Jia B."/>
            <person name="Miller H."/>
            <person name="Casadevall A."/>
            <person name="Timp W."/>
            <person name="Zhang S.X."/>
            <person name="Salzberg S.L."/>
        </authorList>
    </citation>
    <scope>NUCLEOTIDE SEQUENCE [LARGE SCALE GENOMIC DNA]</scope>
    <source>
        <strain evidence="2 3">JHH-5317</strain>
    </source>
</reference>
<evidence type="ECO:0000313" key="3">
    <source>
        <dbReference type="Proteomes" id="UP000233524"/>
    </source>
</evidence>
<keyword evidence="3" id="KW-1185">Reference proteome</keyword>
<dbReference type="VEuPathDB" id="FungiDB:jhhlp_008873"/>
<keyword evidence="1" id="KW-0732">Signal</keyword>
<sequence>MHFNIPAVIAALGLATTAAADRMIVSSYCFTLACNHNGEFITDHGRYRVDASDGCRDPDVPAMKRLCIDQKRARGHFQFNGQGRRCMKETKSDFKTCSDDFQFASCSTSYWDEVPCTW</sequence>
<protein>
    <recommendedName>
        <fullName evidence="4">Cyanovirin-N domain-containing protein</fullName>
    </recommendedName>
</protein>
<feature type="chain" id="PRO_5014982076" description="Cyanovirin-N domain-containing protein" evidence="1">
    <location>
        <begin position="21"/>
        <end position="118"/>
    </location>
</feature>
<accession>A0A2N3MZA3</accession>
<proteinExistence type="predicted"/>
<evidence type="ECO:0008006" key="4">
    <source>
        <dbReference type="Google" id="ProtNLM"/>
    </source>
</evidence>
<evidence type="ECO:0000313" key="2">
    <source>
        <dbReference type="EMBL" id="PKS05495.1"/>
    </source>
</evidence>
<dbReference type="InParanoid" id="A0A2N3MZA3"/>
<feature type="signal peptide" evidence="1">
    <location>
        <begin position="1"/>
        <end position="20"/>
    </location>
</feature>